<dbReference type="Pfam" id="PF25438">
    <property type="entry name" value="DUF7896"/>
    <property type="match status" value="1"/>
</dbReference>
<feature type="region of interest" description="Disordered" evidence="1">
    <location>
        <begin position="518"/>
        <end position="551"/>
    </location>
</feature>
<feature type="region of interest" description="Disordered" evidence="1">
    <location>
        <begin position="118"/>
        <end position="163"/>
    </location>
</feature>
<name>A0ABR2XQA0_9PEZI</name>
<feature type="compositionally biased region" description="Polar residues" evidence="1">
    <location>
        <begin position="120"/>
        <end position="143"/>
    </location>
</feature>
<accession>A0ABR2XQA0</accession>
<feature type="region of interest" description="Disordered" evidence="1">
    <location>
        <begin position="302"/>
        <end position="341"/>
    </location>
</feature>
<feature type="region of interest" description="Disordered" evidence="1">
    <location>
        <begin position="569"/>
        <end position="589"/>
    </location>
</feature>
<gene>
    <name evidence="3" type="ORF">SCAR479_07462</name>
</gene>
<keyword evidence="4" id="KW-1185">Reference proteome</keyword>
<dbReference type="PANTHER" id="PTHR42031:SF1">
    <property type="entry name" value="KEY LIME PATHOGENICITY PROTEIN"/>
    <property type="match status" value="1"/>
</dbReference>
<feature type="region of interest" description="Disordered" evidence="1">
    <location>
        <begin position="358"/>
        <end position="425"/>
    </location>
</feature>
<evidence type="ECO:0000313" key="4">
    <source>
        <dbReference type="Proteomes" id="UP001465668"/>
    </source>
</evidence>
<dbReference type="PANTHER" id="PTHR42031">
    <property type="entry name" value="KEY LIME PATHOGENICITY PROTEIN"/>
    <property type="match status" value="1"/>
</dbReference>
<feature type="compositionally biased region" description="Acidic residues" evidence="1">
    <location>
        <begin position="573"/>
        <end position="582"/>
    </location>
</feature>
<organism evidence="3 4">
    <name type="scientific">Seiridium cardinale</name>
    <dbReference type="NCBI Taxonomy" id="138064"/>
    <lineage>
        <taxon>Eukaryota</taxon>
        <taxon>Fungi</taxon>
        <taxon>Dikarya</taxon>
        <taxon>Ascomycota</taxon>
        <taxon>Pezizomycotina</taxon>
        <taxon>Sordariomycetes</taxon>
        <taxon>Xylariomycetidae</taxon>
        <taxon>Amphisphaeriales</taxon>
        <taxon>Sporocadaceae</taxon>
        <taxon>Seiridium</taxon>
    </lineage>
</organism>
<reference evidence="3 4" key="1">
    <citation type="submission" date="2024-02" db="EMBL/GenBank/DDBJ databases">
        <title>First draft genome assembly of two strains of Seiridium cardinale.</title>
        <authorList>
            <person name="Emiliani G."/>
            <person name="Scali E."/>
        </authorList>
    </citation>
    <scope>NUCLEOTIDE SEQUENCE [LARGE SCALE GENOMIC DNA]</scope>
    <source>
        <strain evidence="3 4">BM-138-000479</strain>
    </source>
</reference>
<feature type="compositionally biased region" description="Basic and acidic residues" evidence="1">
    <location>
        <begin position="404"/>
        <end position="421"/>
    </location>
</feature>
<sequence length="709" mass="77776">MGQDQEAQLQMLRNELKWKDQQLSQLQLHHNLSQQSLLQVSSSPATSNLDAPSPSYNEFQLSSTSQSTVPFDHQDAFSRRTSIPRSAAATNGTLQAHQSIQFAPQSAILPSQAIKRPRTMSHQVLSSHQMSRSNSNLSTQSASPFVGNGPVTPPPKSYAAGQQPRDGAMVEYLSKDEPMTAYSAGQFMMHRSQSTRTRSRPVTGSLSPVAESKLLDPQTYFANFQGYEDPSAALYLSSSMPTGQMHFHTDVPVWHMSNASACGSMTTGLTSDTAPMTRENSSVFDNQSVGGAMHMMQLGSHQGTDVSQFDSPMYAHASSGQSSPLSKRASSSEDDLNGVGSSLSQSFLSPYGHISAEGAASQDMSRSASNTSIASNKSATSLRFRAKETLQRQNRNITPLKPKPSADVKASDGQSGKKDGKTAISKAKYVRPRQPKVFCDKCKDHPEGFRGEHELRRHRDAKHPEHGMVKKWVCIDPTSRNLPIGVPVVNPLDKCKACKAMKKYGAYYNAAAHLRRTHFKEKPSRAKNKNNGNSRSDDDKRGGKGGGDWPPMTELKNWMKEIWVNKNDLRAESDEENEEDGANENSTSEMDIDLENDMSQMPVDYTMPQHATENMVSSMNFANMYPGQLALNTDMMPLYGQHHLVSSASFTDYARPPTNPAFPFMATSQVPQYGSVVSGNDAVPPGMGNFNEAMGTVGDLQFNEMMYPE</sequence>
<feature type="compositionally biased region" description="Polar residues" evidence="1">
    <location>
        <begin position="44"/>
        <end position="69"/>
    </location>
</feature>
<proteinExistence type="predicted"/>
<feature type="compositionally biased region" description="Polar residues" evidence="1">
    <location>
        <begin position="318"/>
        <end position="329"/>
    </location>
</feature>
<feature type="compositionally biased region" description="Polar residues" evidence="1">
    <location>
        <begin position="362"/>
        <end position="381"/>
    </location>
</feature>
<feature type="domain" description="DUF7896" evidence="2">
    <location>
        <begin position="468"/>
        <end position="562"/>
    </location>
</feature>
<comment type="caution">
    <text evidence="3">The sequence shown here is derived from an EMBL/GenBank/DDBJ whole genome shotgun (WGS) entry which is preliminary data.</text>
</comment>
<evidence type="ECO:0000313" key="3">
    <source>
        <dbReference type="EMBL" id="KAK9775937.1"/>
    </source>
</evidence>
<dbReference type="EMBL" id="JARVKM010000031">
    <property type="protein sequence ID" value="KAK9775937.1"/>
    <property type="molecule type" value="Genomic_DNA"/>
</dbReference>
<feature type="region of interest" description="Disordered" evidence="1">
    <location>
        <begin position="43"/>
        <end position="69"/>
    </location>
</feature>
<evidence type="ECO:0000256" key="1">
    <source>
        <dbReference type="SAM" id="MobiDB-lite"/>
    </source>
</evidence>
<evidence type="ECO:0000259" key="2">
    <source>
        <dbReference type="Pfam" id="PF25438"/>
    </source>
</evidence>
<dbReference type="Proteomes" id="UP001465668">
    <property type="component" value="Unassembled WGS sequence"/>
</dbReference>
<protein>
    <recommendedName>
        <fullName evidence="2">DUF7896 domain-containing protein</fullName>
    </recommendedName>
</protein>
<dbReference type="InterPro" id="IPR057218">
    <property type="entry name" value="DUF7896"/>
</dbReference>